<dbReference type="STRING" id="688867.SAMN05660236_3259"/>
<feature type="transmembrane region" description="Helical" evidence="1">
    <location>
        <begin position="95"/>
        <end position="113"/>
    </location>
</feature>
<dbReference type="InterPro" id="IPR011499">
    <property type="entry name" value="Lipid_A_biosynth_N"/>
</dbReference>
<dbReference type="Gene3D" id="1.20.1280.290">
    <property type="match status" value="2"/>
</dbReference>
<name>A0A1T5LHQ2_9BACT</name>
<evidence type="ECO:0000313" key="3">
    <source>
        <dbReference type="EMBL" id="SKC75511.1"/>
    </source>
</evidence>
<dbReference type="EMBL" id="FUZU01000002">
    <property type="protein sequence ID" value="SKC75511.1"/>
    <property type="molecule type" value="Genomic_DNA"/>
</dbReference>
<proteinExistence type="predicted"/>
<keyword evidence="1" id="KW-0472">Membrane</keyword>
<sequence>MYIMEFIQQYWIYGLGFFAQSLFGARLLVQLFYSEKQGKVVSPTIFWQLSLLASFLFLIYGIIRNDIVIIIGQTLSYFIYVRNLQLKNDWTKIPLVLRIVLLLLPMVTLTWIIFGADQKMSQIFSKNDFTNPIIFMGAIGQLMLNLRFIHQWYYSEKHKTSILPLGFWIISTGASILILIYATYRVDPVLLVAQSMGIVVYIRNIVIHFKGKTSAL</sequence>
<evidence type="ECO:0000313" key="4">
    <source>
        <dbReference type="Proteomes" id="UP000190961"/>
    </source>
</evidence>
<keyword evidence="1" id="KW-1133">Transmembrane helix</keyword>
<keyword evidence="1" id="KW-0812">Transmembrane</keyword>
<dbReference type="AlphaFoldDB" id="A0A1T5LHQ2"/>
<evidence type="ECO:0000259" key="2">
    <source>
        <dbReference type="SMART" id="SM01259"/>
    </source>
</evidence>
<organism evidence="3 4">
    <name type="scientific">Ohtaekwangia koreensis</name>
    <dbReference type="NCBI Taxonomy" id="688867"/>
    <lineage>
        <taxon>Bacteria</taxon>
        <taxon>Pseudomonadati</taxon>
        <taxon>Bacteroidota</taxon>
        <taxon>Cytophagia</taxon>
        <taxon>Cytophagales</taxon>
        <taxon>Fulvivirgaceae</taxon>
        <taxon>Ohtaekwangia</taxon>
    </lineage>
</organism>
<feature type="domain" description="Lipid A biosynthesis N-terminal" evidence="2">
    <location>
        <begin position="136"/>
        <end position="207"/>
    </location>
</feature>
<dbReference type="GO" id="GO:0016020">
    <property type="term" value="C:membrane"/>
    <property type="evidence" value="ECO:0007669"/>
    <property type="project" value="GOC"/>
</dbReference>
<feature type="domain" description="Lipid A biosynthesis N-terminal" evidence="2">
    <location>
        <begin position="15"/>
        <end position="86"/>
    </location>
</feature>
<feature type="transmembrane region" description="Helical" evidence="1">
    <location>
        <begin position="188"/>
        <end position="206"/>
    </location>
</feature>
<feature type="transmembrane region" description="Helical" evidence="1">
    <location>
        <begin position="12"/>
        <end position="33"/>
    </location>
</feature>
<protein>
    <submittedName>
        <fullName evidence="3">Lipid A Biosynthesis N-terminal domain-containing protein</fullName>
    </submittedName>
</protein>
<evidence type="ECO:0000256" key="1">
    <source>
        <dbReference type="SAM" id="Phobius"/>
    </source>
</evidence>
<dbReference type="GO" id="GO:0009245">
    <property type="term" value="P:lipid A biosynthetic process"/>
    <property type="evidence" value="ECO:0007669"/>
    <property type="project" value="InterPro"/>
</dbReference>
<dbReference type="GO" id="GO:0008915">
    <property type="term" value="F:lipid-A-disaccharide synthase activity"/>
    <property type="evidence" value="ECO:0007669"/>
    <property type="project" value="InterPro"/>
</dbReference>
<accession>A0A1T5LHQ2</accession>
<reference evidence="3 4" key="1">
    <citation type="submission" date="2017-02" db="EMBL/GenBank/DDBJ databases">
        <authorList>
            <person name="Peterson S.W."/>
        </authorList>
    </citation>
    <scope>NUCLEOTIDE SEQUENCE [LARGE SCALE GENOMIC DNA]</scope>
    <source>
        <strain evidence="3 4">DSM 25262</strain>
    </source>
</reference>
<feature type="transmembrane region" description="Helical" evidence="1">
    <location>
        <begin position="45"/>
        <end position="63"/>
    </location>
</feature>
<dbReference type="Pfam" id="PF07578">
    <property type="entry name" value="LAB_N"/>
    <property type="match status" value="2"/>
</dbReference>
<feature type="transmembrane region" description="Helical" evidence="1">
    <location>
        <begin position="162"/>
        <end position="182"/>
    </location>
</feature>
<keyword evidence="4" id="KW-1185">Reference proteome</keyword>
<gene>
    <name evidence="3" type="ORF">SAMN05660236_3259</name>
</gene>
<dbReference type="SMART" id="SM01259">
    <property type="entry name" value="LAB_N"/>
    <property type="match status" value="2"/>
</dbReference>
<dbReference type="Proteomes" id="UP000190961">
    <property type="component" value="Unassembled WGS sequence"/>
</dbReference>
<feature type="transmembrane region" description="Helical" evidence="1">
    <location>
        <begin position="133"/>
        <end position="150"/>
    </location>
</feature>